<evidence type="ECO:0000256" key="1">
    <source>
        <dbReference type="SAM" id="MobiDB-lite"/>
    </source>
</evidence>
<accession>A0AAV2RRV1</accession>
<evidence type="ECO:0000313" key="2">
    <source>
        <dbReference type="EMBL" id="CAL4137162.1"/>
    </source>
</evidence>
<reference evidence="2 3" key="1">
    <citation type="submission" date="2024-05" db="EMBL/GenBank/DDBJ databases">
        <authorList>
            <person name="Wallberg A."/>
        </authorList>
    </citation>
    <scope>NUCLEOTIDE SEQUENCE [LARGE SCALE GENOMIC DNA]</scope>
</reference>
<dbReference type="EMBL" id="CAXKWB010030114">
    <property type="protein sequence ID" value="CAL4137162.1"/>
    <property type="molecule type" value="Genomic_DNA"/>
</dbReference>
<dbReference type="AlphaFoldDB" id="A0AAV2RRV1"/>
<comment type="caution">
    <text evidence="2">The sequence shown here is derived from an EMBL/GenBank/DDBJ whole genome shotgun (WGS) entry which is preliminary data.</text>
</comment>
<keyword evidence="3" id="KW-1185">Reference proteome</keyword>
<gene>
    <name evidence="2" type="ORF">MNOR_LOCUS27937</name>
</gene>
<feature type="non-terminal residue" evidence="2">
    <location>
        <position position="136"/>
    </location>
</feature>
<dbReference type="Proteomes" id="UP001497623">
    <property type="component" value="Unassembled WGS sequence"/>
</dbReference>
<feature type="non-terminal residue" evidence="2">
    <location>
        <position position="1"/>
    </location>
</feature>
<sequence length="136" mass="15217">PQSIWKQFKQPVKVVKLTFQSRRDTVKYVPTKFEVFGSNDANCDKENWVMLAKDDSGEVMALDDTKTILIPTGRASRFTCYGIRVKETGPQTTPKLACVTHIKFYIDSGVDFTSAKGQPQASSHSSDTEPQNAFVH</sequence>
<name>A0AAV2RRV1_MEGNR</name>
<feature type="region of interest" description="Disordered" evidence="1">
    <location>
        <begin position="116"/>
        <end position="136"/>
    </location>
</feature>
<organism evidence="2 3">
    <name type="scientific">Meganyctiphanes norvegica</name>
    <name type="common">Northern krill</name>
    <name type="synonym">Thysanopoda norvegica</name>
    <dbReference type="NCBI Taxonomy" id="48144"/>
    <lineage>
        <taxon>Eukaryota</taxon>
        <taxon>Metazoa</taxon>
        <taxon>Ecdysozoa</taxon>
        <taxon>Arthropoda</taxon>
        <taxon>Crustacea</taxon>
        <taxon>Multicrustacea</taxon>
        <taxon>Malacostraca</taxon>
        <taxon>Eumalacostraca</taxon>
        <taxon>Eucarida</taxon>
        <taxon>Euphausiacea</taxon>
        <taxon>Euphausiidae</taxon>
        <taxon>Meganyctiphanes</taxon>
    </lineage>
</organism>
<proteinExistence type="predicted"/>
<evidence type="ECO:0000313" key="3">
    <source>
        <dbReference type="Proteomes" id="UP001497623"/>
    </source>
</evidence>
<protein>
    <submittedName>
        <fullName evidence="2">Uncharacterized protein</fullName>
    </submittedName>
</protein>